<evidence type="ECO:0000313" key="9">
    <source>
        <dbReference type="Proteomes" id="UP001162060"/>
    </source>
</evidence>
<feature type="compositionally biased region" description="Basic and acidic residues" evidence="5">
    <location>
        <begin position="201"/>
        <end position="223"/>
    </location>
</feature>
<dbReference type="SMART" id="SM00195">
    <property type="entry name" value="DSPc"/>
    <property type="match status" value="1"/>
</dbReference>
<dbReference type="InterPro" id="IPR020422">
    <property type="entry name" value="TYR_PHOSPHATASE_DUAL_dom"/>
</dbReference>
<keyword evidence="3" id="KW-0378">Hydrolase</keyword>
<dbReference type="SUPFAM" id="SSF52799">
    <property type="entry name" value="(Phosphotyrosine protein) phosphatases II"/>
    <property type="match status" value="1"/>
</dbReference>
<feature type="domain" description="Tyrosine specific protein phosphatases" evidence="7">
    <location>
        <begin position="97"/>
        <end position="137"/>
    </location>
</feature>
<dbReference type="EC" id="3.1.3.48" evidence="2"/>
<reference evidence="8" key="1">
    <citation type="submission" date="2024-01" db="EMBL/GenBank/DDBJ databases">
        <authorList>
            <person name="Webb A."/>
        </authorList>
    </citation>
    <scope>NUCLEOTIDE SEQUENCE</scope>
    <source>
        <strain evidence="8">Pm1</strain>
    </source>
</reference>
<gene>
    <name evidence="8" type="ORF">PM001_LOCUS8811</name>
</gene>
<evidence type="ECO:0000256" key="4">
    <source>
        <dbReference type="ARBA" id="ARBA00022912"/>
    </source>
</evidence>
<feature type="compositionally biased region" description="Basic and acidic residues" evidence="5">
    <location>
        <begin position="243"/>
        <end position="255"/>
    </location>
</feature>
<dbReference type="FunFam" id="3.90.190.10:FF:000321">
    <property type="entry name" value="Dual specificity protein phosphatase"/>
    <property type="match status" value="1"/>
</dbReference>
<dbReference type="Pfam" id="PF00782">
    <property type="entry name" value="DSPc"/>
    <property type="match status" value="1"/>
</dbReference>
<dbReference type="GO" id="GO:0017017">
    <property type="term" value="F:MAP kinase tyrosine/serine/threonine phosphatase activity"/>
    <property type="evidence" value="ECO:0007669"/>
    <property type="project" value="TreeGrafter"/>
</dbReference>
<feature type="domain" description="Tyrosine-protein phosphatase" evidence="6">
    <location>
        <begin position="9"/>
        <end position="159"/>
    </location>
</feature>
<dbReference type="InterPro" id="IPR029021">
    <property type="entry name" value="Prot-tyrosine_phosphatase-like"/>
</dbReference>
<proteinExistence type="inferred from homology"/>
<comment type="similarity">
    <text evidence="1">Belongs to the protein-tyrosine phosphatase family. Non-receptor class dual specificity subfamily.</text>
</comment>
<evidence type="ECO:0000256" key="3">
    <source>
        <dbReference type="ARBA" id="ARBA00022801"/>
    </source>
</evidence>
<dbReference type="InterPro" id="IPR000387">
    <property type="entry name" value="Tyr_Pase_dom"/>
</dbReference>
<name>A0AAV1TMQ2_9STRA</name>
<dbReference type="AlphaFoldDB" id="A0AAV1TMQ2"/>
<dbReference type="InterPro" id="IPR000340">
    <property type="entry name" value="Dual-sp_phosphatase_cat-dom"/>
</dbReference>
<dbReference type="PROSITE" id="PS50056">
    <property type="entry name" value="TYR_PHOSPHATASE_2"/>
    <property type="match status" value="1"/>
</dbReference>
<dbReference type="GO" id="GO:0033550">
    <property type="term" value="F:MAP kinase tyrosine phosphatase activity"/>
    <property type="evidence" value="ECO:0007669"/>
    <property type="project" value="TreeGrafter"/>
</dbReference>
<comment type="caution">
    <text evidence="8">The sequence shown here is derived from an EMBL/GenBank/DDBJ whole genome shotgun (WGS) entry which is preliminary data.</text>
</comment>
<dbReference type="PROSITE" id="PS50054">
    <property type="entry name" value="TYR_PHOSPHATASE_DUAL"/>
    <property type="match status" value="1"/>
</dbReference>
<accession>A0AAV1TMQ2</accession>
<evidence type="ECO:0000256" key="5">
    <source>
        <dbReference type="SAM" id="MobiDB-lite"/>
    </source>
</evidence>
<dbReference type="PANTHER" id="PTHR10159:SF511">
    <property type="entry name" value="DUAL SPECIFICITY PROTEIN PHOSPHATASE 1"/>
    <property type="match status" value="1"/>
</dbReference>
<feature type="region of interest" description="Disordered" evidence="5">
    <location>
        <begin position="164"/>
        <end position="255"/>
    </location>
</feature>
<dbReference type="Gene3D" id="3.90.190.10">
    <property type="entry name" value="Protein tyrosine phosphatase superfamily"/>
    <property type="match status" value="1"/>
</dbReference>
<evidence type="ECO:0000256" key="2">
    <source>
        <dbReference type="ARBA" id="ARBA00013064"/>
    </source>
</evidence>
<organism evidence="8 9">
    <name type="scientific">Peronospora matthiolae</name>
    <dbReference type="NCBI Taxonomy" id="2874970"/>
    <lineage>
        <taxon>Eukaryota</taxon>
        <taxon>Sar</taxon>
        <taxon>Stramenopiles</taxon>
        <taxon>Oomycota</taxon>
        <taxon>Peronosporomycetes</taxon>
        <taxon>Peronosporales</taxon>
        <taxon>Peronosporaceae</taxon>
        <taxon>Peronospora</taxon>
    </lineage>
</organism>
<dbReference type="GO" id="GO:0005737">
    <property type="term" value="C:cytoplasm"/>
    <property type="evidence" value="ECO:0007669"/>
    <property type="project" value="TreeGrafter"/>
</dbReference>
<dbReference type="GO" id="GO:0008330">
    <property type="term" value="F:protein tyrosine/threonine phosphatase activity"/>
    <property type="evidence" value="ECO:0007669"/>
    <property type="project" value="TreeGrafter"/>
</dbReference>
<evidence type="ECO:0000313" key="8">
    <source>
        <dbReference type="EMBL" id="CAK7923661.1"/>
    </source>
</evidence>
<dbReference type="Proteomes" id="UP001162060">
    <property type="component" value="Unassembled WGS sequence"/>
</dbReference>
<dbReference type="PANTHER" id="PTHR10159">
    <property type="entry name" value="DUAL SPECIFICITY PROTEIN PHOSPHATASE"/>
    <property type="match status" value="1"/>
</dbReference>
<keyword evidence="4" id="KW-0904">Protein phosphatase</keyword>
<dbReference type="GO" id="GO:0043409">
    <property type="term" value="P:negative regulation of MAPK cascade"/>
    <property type="evidence" value="ECO:0007669"/>
    <property type="project" value="TreeGrafter"/>
</dbReference>
<dbReference type="PROSITE" id="PS00383">
    <property type="entry name" value="TYR_PHOSPHATASE_1"/>
    <property type="match status" value="1"/>
</dbReference>
<sequence>MSGRDDDDVPSQILEHAFLGSRKHARNKELLVRLRITHILNVTPPKKMDPVAGVPNFFEKEKLFTYRRCPIFDNQAEDISAVLEGCIAFIDQAKYYGRILVHCNKGVSRSSSMVVAYLMKLRSMSFDQALAFVVERRQMANPNQHFCRQLQEYGRCLQRSIPKEKRAVHGPVGPQLPPSAGSGEDAVAIGPKLPPHLSRSPKRDKVDDETDAQARSDKVIEPRLKRRRVGSNDLGVNAEDNETSAKKIRVEETQP</sequence>
<protein>
    <recommendedName>
        <fullName evidence="2">protein-tyrosine-phosphatase</fullName>
        <ecNumber evidence="2">3.1.3.48</ecNumber>
    </recommendedName>
</protein>
<evidence type="ECO:0000256" key="1">
    <source>
        <dbReference type="ARBA" id="ARBA00008601"/>
    </source>
</evidence>
<dbReference type="InterPro" id="IPR016130">
    <property type="entry name" value="Tyr_Pase_AS"/>
</dbReference>
<evidence type="ECO:0000259" key="6">
    <source>
        <dbReference type="PROSITE" id="PS50054"/>
    </source>
</evidence>
<dbReference type="EMBL" id="CAKLBY020000070">
    <property type="protein sequence ID" value="CAK7923661.1"/>
    <property type="molecule type" value="Genomic_DNA"/>
</dbReference>
<dbReference type="CDD" id="cd14498">
    <property type="entry name" value="DSP"/>
    <property type="match status" value="1"/>
</dbReference>
<evidence type="ECO:0000259" key="7">
    <source>
        <dbReference type="PROSITE" id="PS50056"/>
    </source>
</evidence>